<gene>
    <name evidence="2" type="ORF">ABVK25_000087</name>
</gene>
<accession>A0ABR4BLX4</accession>
<feature type="coiled-coil region" evidence="1">
    <location>
        <begin position="40"/>
        <end position="67"/>
    </location>
</feature>
<proteinExistence type="predicted"/>
<sequence>MDGDSRLVIVNDGSKECLAMLVTERIIDRISHIRQASLKVAMKKKLVDAAKREMQDIETDIEGTEARIEY</sequence>
<dbReference type="Proteomes" id="UP001590951">
    <property type="component" value="Unassembled WGS sequence"/>
</dbReference>
<dbReference type="EMBL" id="JBHFEH010000001">
    <property type="protein sequence ID" value="KAL2058796.1"/>
    <property type="molecule type" value="Genomic_DNA"/>
</dbReference>
<evidence type="ECO:0000313" key="2">
    <source>
        <dbReference type="EMBL" id="KAL2058796.1"/>
    </source>
</evidence>
<name>A0ABR4BLX4_9LECA</name>
<protein>
    <submittedName>
        <fullName evidence="2">Uncharacterized protein</fullName>
    </submittedName>
</protein>
<evidence type="ECO:0000313" key="3">
    <source>
        <dbReference type="Proteomes" id="UP001590951"/>
    </source>
</evidence>
<keyword evidence="3" id="KW-1185">Reference proteome</keyword>
<organism evidence="2 3">
    <name type="scientific">Lepraria finkii</name>
    <dbReference type="NCBI Taxonomy" id="1340010"/>
    <lineage>
        <taxon>Eukaryota</taxon>
        <taxon>Fungi</taxon>
        <taxon>Dikarya</taxon>
        <taxon>Ascomycota</taxon>
        <taxon>Pezizomycotina</taxon>
        <taxon>Lecanoromycetes</taxon>
        <taxon>OSLEUM clade</taxon>
        <taxon>Lecanoromycetidae</taxon>
        <taxon>Lecanorales</taxon>
        <taxon>Lecanorineae</taxon>
        <taxon>Stereocaulaceae</taxon>
        <taxon>Lepraria</taxon>
    </lineage>
</organism>
<evidence type="ECO:0000256" key="1">
    <source>
        <dbReference type="SAM" id="Coils"/>
    </source>
</evidence>
<reference evidence="2 3" key="1">
    <citation type="submission" date="2024-09" db="EMBL/GenBank/DDBJ databases">
        <title>Rethinking Asexuality: The Enigmatic Case of Functional Sexual Genes in Lepraria (Stereocaulaceae).</title>
        <authorList>
            <person name="Doellman M."/>
            <person name="Sun Y."/>
            <person name="Barcenas-Pena A."/>
            <person name="Lumbsch H.T."/>
            <person name="Grewe F."/>
        </authorList>
    </citation>
    <scope>NUCLEOTIDE SEQUENCE [LARGE SCALE GENOMIC DNA]</scope>
    <source>
        <strain evidence="2 3">Grewe 0041</strain>
    </source>
</reference>
<comment type="caution">
    <text evidence="2">The sequence shown here is derived from an EMBL/GenBank/DDBJ whole genome shotgun (WGS) entry which is preliminary data.</text>
</comment>
<keyword evidence="1" id="KW-0175">Coiled coil</keyword>